<keyword evidence="12" id="KW-1185">Reference proteome</keyword>
<evidence type="ECO:0000256" key="5">
    <source>
        <dbReference type="RuleBase" id="RU000675"/>
    </source>
</evidence>
<dbReference type="PROSITE" id="PS01182">
    <property type="entry name" value="GLYCOSYL_HYDROL_F35"/>
    <property type="match status" value="1"/>
</dbReference>
<dbReference type="HOGENOM" id="CLU_007853_7_2_1"/>
<dbReference type="PIRSF" id="PIRSF006336">
    <property type="entry name" value="B-gal"/>
    <property type="match status" value="1"/>
</dbReference>
<evidence type="ECO:0000256" key="3">
    <source>
        <dbReference type="ARBA" id="ARBA00023295"/>
    </source>
</evidence>
<dbReference type="InterPro" id="IPR026283">
    <property type="entry name" value="B-gal_1-like"/>
</dbReference>
<evidence type="ECO:0000256" key="2">
    <source>
        <dbReference type="ARBA" id="ARBA00022801"/>
    </source>
</evidence>
<dbReference type="PRINTS" id="PR00742">
    <property type="entry name" value="GLHYDRLASE35"/>
</dbReference>
<feature type="domain" description="Glycoside hydrolase 35 catalytic" evidence="8">
    <location>
        <begin position="34"/>
        <end position="356"/>
    </location>
</feature>
<reference evidence="11 12" key="1">
    <citation type="journal article" date="2015" name="Genome Announc.">
        <title>Draft Genome Sequence and Gene Annotation of the Entomopathogenic Fungus Verticillium hemipterigenum.</title>
        <authorList>
            <person name="Horn F."/>
            <person name="Habel A."/>
            <person name="Scharf D.H."/>
            <person name="Dworschak J."/>
            <person name="Brakhage A.A."/>
            <person name="Guthke R."/>
            <person name="Hertweck C."/>
            <person name="Linde J."/>
        </authorList>
    </citation>
    <scope>NUCLEOTIDE SEQUENCE [LARGE SCALE GENOMIC DNA]</scope>
</reference>
<dbReference type="GO" id="GO:0004565">
    <property type="term" value="F:beta-galactosidase activity"/>
    <property type="evidence" value="ECO:0007669"/>
    <property type="project" value="UniProtKB-EC"/>
</dbReference>
<dbReference type="Proteomes" id="UP000039046">
    <property type="component" value="Unassembled WGS sequence"/>
</dbReference>
<feature type="signal peptide" evidence="7">
    <location>
        <begin position="1"/>
        <end position="20"/>
    </location>
</feature>
<dbReference type="InterPro" id="IPR008979">
    <property type="entry name" value="Galactose-bd-like_sf"/>
</dbReference>
<protein>
    <recommendedName>
        <fullName evidence="5">Beta-galactosidase</fullName>
        <ecNumber evidence="5">3.2.1.23</ecNumber>
    </recommendedName>
</protein>
<dbReference type="Pfam" id="PF21317">
    <property type="entry name" value="BetaGal_ABD_1"/>
    <property type="match status" value="1"/>
</dbReference>
<dbReference type="Pfam" id="PF21467">
    <property type="entry name" value="BetaGal_gal-bd"/>
    <property type="match status" value="1"/>
</dbReference>
<feature type="active site" description="Nucleophile" evidence="4">
    <location>
        <position position="261"/>
    </location>
</feature>
<evidence type="ECO:0000313" key="11">
    <source>
        <dbReference type="EMBL" id="CEJ94698.1"/>
    </source>
</evidence>
<dbReference type="OrthoDB" id="1657402at2759"/>
<evidence type="ECO:0000259" key="9">
    <source>
        <dbReference type="Pfam" id="PF21317"/>
    </source>
</evidence>
<gene>
    <name evidence="11" type="ORF">VHEMI10215</name>
</gene>
<dbReference type="InterPro" id="IPR048913">
    <property type="entry name" value="BetaGal_gal-bd"/>
</dbReference>
<feature type="domain" description="Beta-galactosidase 1-like first all-beta" evidence="9">
    <location>
        <begin position="403"/>
        <end position="514"/>
    </location>
</feature>
<feature type="chain" id="PRO_5001979912" description="Beta-galactosidase" evidence="7">
    <location>
        <begin position="21"/>
        <end position="636"/>
    </location>
</feature>
<dbReference type="Pfam" id="PF01301">
    <property type="entry name" value="Glyco_hydro_35"/>
    <property type="match status" value="1"/>
</dbReference>
<dbReference type="Gene3D" id="3.20.20.80">
    <property type="entry name" value="Glycosidases"/>
    <property type="match status" value="1"/>
</dbReference>
<name>A0A0A1TRU1_9HYPO</name>
<dbReference type="InterPro" id="IPR017853">
    <property type="entry name" value="GH"/>
</dbReference>
<dbReference type="EC" id="3.2.1.23" evidence="5"/>
<dbReference type="AlphaFoldDB" id="A0A0A1TRU1"/>
<evidence type="ECO:0000259" key="10">
    <source>
        <dbReference type="Pfam" id="PF21467"/>
    </source>
</evidence>
<evidence type="ECO:0000313" key="12">
    <source>
        <dbReference type="Proteomes" id="UP000039046"/>
    </source>
</evidence>
<evidence type="ECO:0000256" key="1">
    <source>
        <dbReference type="ARBA" id="ARBA00009809"/>
    </source>
</evidence>
<evidence type="ECO:0000256" key="7">
    <source>
        <dbReference type="SAM" id="SignalP"/>
    </source>
</evidence>
<keyword evidence="3 5" id="KW-0326">Glycosidase</keyword>
<comment type="similarity">
    <text evidence="1 6">Belongs to the glycosyl hydrolase 35 family.</text>
</comment>
<dbReference type="STRING" id="1531966.A0A0A1TRU1"/>
<organism evidence="11 12">
    <name type="scientific">[Torrubiella] hemipterigena</name>
    <dbReference type="NCBI Taxonomy" id="1531966"/>
    <lineage>
        <taxon>Eukaryota</taxon>
        <taxon>Fungi</taxon>
        <taxon>Dikarya</taxon>
        <taxon>Ascomycota</taxon>
        <taxon>Pezizomycotina</taxon>
        <taxon>Sordariomycetes</taxon>
        <taxon>Hypocreomycetidae</taxon>
        <taxon>Hypocreales</taxon>
        <taxon>Clavicipitaceae</taxon>
        <taxon>Clavicipitaceae incertae sedis</taxon>
        <taxon>'Torrubiella' clade</taxon>
    </lineage>
</organism>
<accession>A0A0A1TRU1</accession>
<dbReference type="InterPro" id="IPR031330">
    <property type="entry name" value="Gly_Hdrlase_35_cat"/>
</dbReference>
<evidence type="ECO:0000256" key="6">
    <source>
        <dbReference type="RuleBase" id="RU003679"/>
    </source>
</evidence>
<evidence type="ECO:0000259" key="8">
    <source>
        <dbReference type="Pfam" id="PF01301"/>
    </source>
</evidence>
<sequence>MRLLPTAIAASSLLAGIVTATLPNKGTFTYDEHSFLLNGKPYQILGGQMDPQRIPPEYWRQRLQMAKAMGLNTILSYIFWDSIEPVRGQFNFKGRNDLAHFFDLANKEGLKVVIRPGPYICGEHEWGGLPWWLSNIDNMAIRQDNAAFYNASKAYIDRLGHELRRFQISHGGPIIMTQLENEYGSFGSDKKYLQAQAGLLRNNFDTPIYTTDGGGVDYLKGGTLSGVLAAVDGFDPIPAFEARQEYLKTDPTVGGPLMHGEFYTSWLDLWDSDYPHSTPTYAWSGIPAMVDSLDKVVKGNNSFGLYMFHGGTNFGFEGGSTNSGKQGSVTSSYDYGAPLDESGRVTELYSAIRKMLVANLPAGSVPEVPATPPMLAVPKFELKPVSSLFDVRVDKPTLHADQPVTMEALDQATGFILYQHTATEDATGAVHAGDHARDRIIILVNGVRAGIQDTAQVPLKTVNVTLKQGDVLQLLVENIGRVDHTHEMKEQRKGIVGAIKVGDKALTGWDMFSLPLKDISAESIADDNGPPNIKEQNGPVFYTGSFDVPKGVKIGMAADTYLSFPAGVKGQLWVNGINLGKLWHIGPQQSLFVPGAWLKTGKNEVVLLELEPTADTKLVGEGITTRQWFNQPSQDN</sequence>
<proteinExistence type="inferred from homology"/>
<dbReference type="Gene3D" id="2.60.120.260">
    <property type="entry name" value="Galactose-binding domain-like"/>
    <property type="match status" value="2"/>
</dbReference>
<dbReference type="InterPro" id="IPR019801">
    <property type="entry name" value="Glyco_hydro_35_CS"/>
</dbReference>
<dbReference type="InterPro" id="IPR048912">
    <property type="entry name" value="BetaGal1-like_ABD1"/>
</dbReference>
<dbReference type="SUPFAM" id="SSF51445">
    <property type="entry name" value="(Trans)glycosidases"/>
    <property type="match status" value="1"/>
</dbReference>
<dbReference type="GO" id="GO:0005975">
    <property type="term" value="P:carbohydrate metabolic process"/>
    <property type="evidence" value="ECO:0007669"/>
    <property type="project" value="InterPro"/>
</dbReference>
<dbReference type="EMBL" id="CDHN01000007">
    <property type="protein sequence ID" value="CEJ94698.1"/>
    <property type="molecule type" value="Genomic_DNA"/>
</dbReference>
<dbReference type="PANTHER" id="PTHR23421">
    <property type="entry name" value="BETA-GALACTOSIDASE RELATED"/>
    <property type="match status" value="1"/>
</dbReference>
<evidence type="ECO:0000256" key="4">
    <source>
        <dbReference type="PIRSR" id="PIRSR006336-1"/>
    </source>
</evidence>
<keyword evidence="2 5" id="KW-0378">Hydrolase</keyword>
<keyword evidence="7" id="KW-0732">Signal</keyword>
<comment type="catalytic activity">
    <reaction evidence="5">
        <text>Hydrolysis of terminal non-reducing beta-D-galactose residues in beta-D-galactosides.</text>
        <dbReference type="EC" id="3.2.1.23"/>
    </reaction>
</comment>
<feature type="domain" description="Beta-galactosidase galactose-binding" evidence="10">
    <location>
        <begin position="539"/>
        <end position="603"/>
    </location>
</feature>
<feature type="active site" description="Proton donor" evidence="4">
    <location>
        <position position="182"/>
    </location>
</feature>
<dbReference type="SUPFAM" id="SSF49785">
    <property type="entry name" value="Galactose-binding domain-like"/>
    <property type="match status" value="1"/>
</dbReference>
<dbReference type="InterPro" id="IPR001944">
    <property type="entry name" value="Glycoside_Hdrlase_35"/>
</dbReference>